<dbReference type="GO" id="GO:0005783">
    <property type="term" value="C:endoplasmic reticulum"/>
    <property type="evidence" value="ECO:0007669"/>
    <property type="project" value="InterPro"/>
</dbReference>
<evidence type="ECO:0000256" key="6">
    <source>
        <dbReference type="ARBA" id="ARBA00023157"/>
    </source>
</evidence>
<feature type="chain" id="PRO_5040405354" description="protein disulfide-isomerase" evidence="10">
    <location>
        <begin position="19"/>
        <end position="381"/>
    </location>
</feature>
<evidence type="ECO:0000256" key="2">
    <source>
        <dbReference type="ARBA" id="ARBA00006347"/>
    </source>
</evidence>
<comment type="caution">
    <text evidence="12">The sequence shown here is derived from an EMBL/GenBank/DDBJ whole genome shotgun (WGS) entry which is preliminary data.</text>
</comment>
<reference evidence="12" key="1">
    <citation type="journal article" date="2020" name="New Phytol.">
        <title>Comparative genomics reveals dynamic genome evolution in host specialist ectomycorrhizal fungi.</title>
        <authorList>
            <person name="Lofgren L.A."/>
            <person name="Nguyen N.H."/>
            <person name="Vilgalys R."/>
            <person name="Ruytinx J."/>
            <person name="Liao H.L."/>
            <person name="Branco S."/>
            <person name="Kuo A."/>
            <person name="LaButti K."/>
            <person name="Lipzen A."/>
            <person name="Andreopoulos W."/>
            <person name="Pangilinan J."/>
            <person name="Riley R."/>
            <person name="Hundley H."/>
            <person name="Na H."/>
            <person name="Barry K."/>
            <person name="Grigoriev I.V."/>
            <person name="Stajich J.E."/>
            <person name="Kennedy P.G."/>
        </authorList>
    </citation>
    <scope>NUCLEOTIDE SEQUENCE</scope>
    <source>
        <strain evidence="12">FC423</strain>
    </source>
</reference>
<comment type="catalytic activity">
    <reaction evidence="1">
        <text>Catalyzes the rearrangement of -S-S- bonds in proteins.</text>
        <dbReference type="EC" id="5.3.4.1"/>
    </reaction>
</comment>
<keyword evidence="4 10" id="KW-0732">Signal</keyword>
<dbReference type="EC" id="5.3.4.1" evidence="3"/>
<dbReference type="Proteomes" id="UP000823399">
    <property type="component" value="Unassembled WGS sequence"/>
</dbReference>
<dbReference type="InterPro" id="IPR011679">
    <property type="entry name" value="ERp29_C"/>
</dbReference>
<name>A0A9P7FBD3_9AGAM</name>
<dbReference type="Gene3D" id="3.40.30.10">
    <property type="entry name" value="Glutaredoxin"/>
    <property type="match status" value="2"/>
</dbReference>
<evidence type="ECO:0000313" key="12">
    <source>
        <dbReference type="EMBL" id="KAG2110850.1"/>
    </source>
</evidence>
<evidence type="ECO:0000256" key="5">
    <source>
        <dbReference type="ARBA" id="ARBA00022737"/>
    </source>
</evidence>
<organism evidence="12 13">
    <name type="scientific">Suillus discolor</name>
    <dbReference type="NCBI Taxonomy" id="1912936"/>
    <lineage>
        <taxon>Eukaryota</taxon>
        <taxon>Fungi</taxon>
        <taxon>Dikarya</taxon>
        <taxon>Basidiomycota</taxon>
        <taxon>Agaricomycotina</taxon>
        <taxon>Agaricomycetes</taxon>
        <taxon>Agaricomycetidae</taxon>
        <taxon>Boletales</taxon>
        <taxon>Suillineae</taxon>
        <taxon>Suillaceae</taxon>
        <taxon>Suillus</taxon>
    </lineage>
</organism>
<dbReference type="CDD" id="cd02998">
    <property type="entry name" value="PDI_a_ERp38"/>
    <property type="match status" value="2"/>
</dbReference>
<evidence type="ECO:0000256" key="10">
    <source>
        <dbReference type="SAM" id="SignalP"/>
    </source>
</evidence>
<dbReference type="GO" id="GO:0006457">
    <property type="term" value="P:protein folding"/>
    <property type="evidence" value="ECO:0007669"/>
    <property type="project" value="TreeGrafter"/>
</dbReference>
<evidence type="ECO:0000256" key="9">
    <source>
        <dbReference type="RuleBase" id="RU004208"/>
    </source>
</evidence>
<dbReference type="InterPro" id="IPR005788">
    <property type="entry name" value="PDI_thioredoxin-like_dom"/>
</dbReference>
<feature type="domain" description="Thioredoxin" evidence="11">
    <location>
        <begin position="7"/>
        <end position="132"/>
    </location>
</feature>
<dbReference type="AlphaFoldDB" id="A0A9P7FBD3"/>
<dbReference type="PROSITE" id="PS51352">
    <property type="entry name" value="THIOREDOXIN_2"/>
    <property type="match status" value="2"/>
</dbReference>
<evidence type="ECO:0000313" key="13">
    <source>
        <dbReference type="Proteomes" id="UP000823399"/>
    </source>
</evidence>
<dbReference type="GO" id="GO:0003756">
    <property type="term" value="F:protein disulfide isomerase activity"/>
    <property type="evidence" value="ECO:0007669"/>
    <property type="project" value="UniProtKB-EC"/>
</dbReference>
<keyword evidence="7 12" id="KW-0413">Isomerase</keyword>
<evidence type="ECO:0000256" key="1">
    <source>
        <dbReference type="ARBA" id="ARBA00001182"/>
    </source>
</evidence>
<dbReference type="InterPro" id="IPR036356">
    <property type="entry name" value="ERp29_C_sf"/>
</dbReference>
<dbReference type="SUPFAM" id="SSF47933">
    <property type="entry name" value="ERP29 C domain-like"/>
    <property type="match status" value="1"/>
</dbReference>
<keyword evidence="8" id="KW-0676">Redox-active center</keyword>
<dbReference type="SUPFAM" id="SSF52833">
    <property type="entry name" value="Thioredoxin-like"/>
    <property type="match status" value="2"/>
</dbReference>
<comment type="similarity">
    <text evidence="2 9">Belongs to the protein disulfide isomerase family.</text>
</comment>
<dbReference type="OrthoDB" id="10264505at2759"/>
<dbReference type="Pfam" id="PF07749">
    <property type="entry name" value="ERp29"/>
    <property type="match status" value="1"/>
</dbReference>
<dbReference type="InterPro" id="IPR013766">
    <property type="entry name" value="Thioredoxin_domain"/>
</dbReference>
<evidence type="ECO:0000256" key="4">
    <source>
        <dbReference type="ARBA" id="ARBA00022729"/>
    </source>
</evidence>
<dbReference type="CDD" id="cd00238">
    <property type="entry name" value="ERp29c"/>
    <property type="match status" value="1"/>
</dbReference>
<accession>A0A9P7FBD3</accession>
<dbReference type="EMBL" id="JABBWM010000019">
    <property type="protein sequence ID" value="KAG2110850.1"/>
    <property type="molecule type" value="Genomic_DNA"/>
</dbReference>
<gene>
    <name evidence="12" type="ORF">F5147DRAFT_574073</name>
</gene>
<feature type="signal peptide" evidence="10">
    <location>
        <begin position="1"/>
        <end position="18"/>
    </location>
</feature>
<keyword evidence="5" id="KW-0677">Repeat</keyword>
<evidence type="ECO:0000256" key="3">
    <source>
        <dbReference type="ARBA" id="ARBA00012723"/>
    </source>
</evidence>
<keyword evidence="13" id="KW-1185">Reference proteome</keyword>
<evidence type="ECO:0000259" key="11">
    <source>
        <dbReference type="PROSITE" id="PS51352"/>
    </source>
</evidence>
<dbReference type="InterPro" id="IPR051063">
    <property type="entry name" value="PDI"/>
</dbReference>
<dbReference type="InterPro" id="IPR036249">
    <property type="entry name" value="Thioredoxin-like_sf"/>
</dbReference>
<protein>
    <recommendedName>
        <fullName evidence="3">protein disulfide-isomerase</fullName>
        <ecNumber evidence="3">5.3.4.1</ecNumber>
    </recommendedName>
</protein>
<dbReference type="Gene3D" id="1.20.1150.12">
    <property type="entry name" value="Endoplasmic reticulum resident protein 29, C-terminal domain"/>
    <property type="match status" value="1"/>
</dbReference>
<dbReference type="PROSITE" id="PS00194">
    <property type="entry name" value="THIOREDOXIN_1"/>
    <property type="match status" value="2"/>
</dbReference>
<feature type="domain" description="Thioredoxin" evidence="11">
    <location>
        <begin position="135"/>
        <end position="254"/>
    </location>
</feature>
<evidence type="ECO:0000256" key="7">
    <source>
        <dbReference type="ARBA" id="ARBA00023235"/>
    </source>
</evidence>
<evidence type="ECO:0000256" key="8">
    <source>
        <dbReference type="ARBA" id="ARBA00023284"/>
    </source>
</evidence>
<keyword evidence="6" id="KW-1015">Disulfide bond</keyword>
<dbReference type="GeneID" id="64693454"/>
<dbReference type="NCBIfam" id="TIGR01126">
    <property type="entry name" value="pdi_dom"/>
    <property type="match status" value="1"/>
</dbReference>
<sequence>MKLSLSLLFAGLLASVSASNVVELNPDNFDSEIGKGKPGLVEFFAPWCGHCKACIPNLAPIYEQLGDAFAHAKSKVIVAKVDADGAGKPLGQKYGVTGYPTLKWFDEKGNIEPYEGGRDLDALASFITAKSGVKSNIKPPPPPETLILDVHSFDDIALDETKDVLVTFTAPWCGHCKNLKPIYEQVAIDFKAEGNCVVANFDADAQPNKEIAGRYGVSSYPTIKFFPRGGKEVEAYEGPRTEQAFVAFLNERCGTYRAVGGGLNDEAGRIAELDTLAQKFLGAAGDARDYIHKEALALSESLGETAKYYIRVMEKVVNDQESYIEKESKRLASILTKRTMSPAKLDEIKTKANILSAFVAKKLEEAEEKVESVIGRATAEL</sequence>
<dbReference type="PRINTS" id="PR00421">
    <property type="entry name" value="THIOREDOXIN"/>
</dbReference>
<dbReference type="RefSeq" id="XP_041294324.1">
    <property type="nucleotide sequence ID" value="XM_041431195.1"/>
</dbReference>
<proteinExistence type="inferred from homology"/>
<dbReference type="InterPro" id="IPR017937">
    <property type="entry name" value="Thioredoxin_CS"/>
</dbReference>
<dbReference type="PANTHER" id="PTHR45672:SF11">
    <property type="entry name" value="PROTEIN DISULFIDE-ISOMERASE C17H9.14C"/>
    <property type="match status" value="1"/>
</dbReference>
<dbReference type="Pfam" id="PF00085">
    <property type="entry name" value="Thioredoxin"/>
    <property type="match status" value="2"/>
</dbReference>
<dbReference type="PANTHER" id="PTHR45672">
    <property type="entry name" value="PROTEIN DISULFIDE-ISOMERASE C17H9.14C-RELATED"/>
    <property type="match status" value="1"/>
</dbReference>